<dbReference type="RefSeq" id="XP_002118270.1">
    <property type="nucleotide sequence ID" value="XM_002118234.1"/>
</dbReference>
<evidence type="ECO:0000256" key="3">
    <source>
        <dbReference type="ARBA" id="ARBA00022801"/>
    </source>
</evidence>
<keyword evidence="4" id="KW-0256">Endoplasmic reticulum</keyword>
<feature type="compositionally biased region" description="Basic residues" evidence="8">
    <location>
        <begin position="47"/>
        <end position="61"/>
    </location>
</feature>
<evidence type="ECO:0000256" key="6">
    <source>
        <dbReference type="ARBA" id="ARBA00023136"/>
    </source>
</evidence>
<dbReference type="PANTHER" id="PTHR14969:SF28">
    <property type="entry name" value="DIHYDROSPHINGOSINE 1-PHOSPHATE PHOSPHATASE LCB3-RELATED"/>
    <property type="match status" value="1"/>
</dbReference>
<gene>
    <name evidence="11" type="ORF">TRIADDRAFT_33901</name>
</gene>
<dbReference type="Gene3D" id="1.20.144.10">
    <property type="entry name" value="Phosphatidic acid phosphatase type 2/haloperoxidase"/>
    <property type="match status" value="1"/>
</dbReference>
<keyword evidence="6 9" id="KW-0472">Membrane</keyword>
<keyword evidence="5 9" id="KW-1133">Transmembrane helix</keyword>
<proteinExistence type="inferred from homology"/>
<accession>B3SDE6</accession>
<evidence type="ECO:0000313" key="11">
    <source>
        <dbReference type="EMBL" id="EDV19273.1"/>
    </source>
</evidence>
<dbReference type="Proteomes" id="UP000009022">
    <property type="component" value="Unassembled WGS sequence"/>
</dbReference>
<dbReference type="SUPFAM" id="SSF48317">
    <property type="entry name" value="Acid phosphatase/Vanadium-dependent haloperoxidase"/>
    <property type="match status" value="1"/>
</dbReference>
<evidence type="ECO:0000313" key="12">
    <source>
        <dbReference type="Proteomes" id="UP000009022"/>
    </source>
</evidence>
<evidence type="ECO:0000259" key="10">
    <source>
        <dbReference type="SMART" id="SM00014"/>
    </source>
</evidence>
<feature type="transmembrane region" description="Helical" evidence="9">
    <location>
        <begin position="183"/>
        <end position="202"/>
    </location>
</feature>
<dbReference type="STRING" id="10228.B3SDE6"/>
<dbReference type="FunCoup" id="B3SDE6">
    <property type="interactions" value="908"/>
</dbReference>
<dbReference type="CDD" id="cd03388">
    <property type="entry name" value="PAP2_SPPase1"/>
    <property type="match status" value="1"/>
</dbReference>
<dbReference type="HOGENOM" id="CLU_043042_1_0_1"/>
<evidence type="ECO:0000256" key="2">
    <source>
        <dbReference type="ARBA" id="ARBA00022692"/>
    </source>
</evidence>
<feature type="transmembrane region" description="Helical" evidence="9">
    <location>
        <begin position="366"/>
        <end position="387"/>
    </location>
</feature>
<feature type="transmembrane region" description="Helical" evidence="9">
    <location>
        <begin position="153"/>
        <end position="171"/>
    </location>
</feature>
<keyword evidence="3" id="KW-0378">Hydrolase</keyword>
<dbReference type="GO" id="GO:0046839">
    <property type="term" value="P:phospholipid dephosphorylation"/>
    <property type="evidence" value="ECO:0000318"/>
    <property type="project" value="GO_Central"/>
</dbReference>
<organism evidence="11 12">
    <name type="scientific">Trichoplax adhaerens</name>
    <name type="common">Trichoplax reptans</name>
    <dbReference type="NCBI Taxonomy" id="10228"/>
    <lineage>
        <taxon>Eukaryota</taxon>
        <taxon>Metazoa</taxon>
        <taxon>Placozoa</taxon>
        <taxon>Uniplacotomia</taxon>
        <taxon>Trichoplacea</taxon>
        <taxon>Trichoplacidae</taxon>
        <taxon>Trichoplax</taxon>
    </lineage>
</organism>
<feature type="transmembrane region" description="Helical" evidence="9">
    <location>
        <begin position="81"/>
        <end position="103"/>
    </location>
</feature>
<evidence type="ECO:0000256" key="5">
    <source>
        <dbReference type="ARBA" id="ARBA00022989"/>
    </source>
</evidence>
<dbReference type="KEGG" id="tad:TRIADDRAFT_33901"/>
<dbReference type="InParanoid" id="B3SDE6"/>
<dbReference type="EMBL" id="DS985278">
    <property type="protein sequence ID" value="EDV19273.1"/>
    <property type="molecule type" value="Genomic_DNA"/>
</dbReference>
<dbReference type="InterPro" id="IPR036938">
    <property type="entry name" value="PAP2/HPO_sf"/>
</dbReference>
<comment type="subcellular location">
    <subcellularLocation>
        <location evidence="1">Endoplasmic reticulum membrane</location>
        <topology evidence="1">Multi-pass membrane protein</topology>
    </subcellularLocation>
</comment>
<dbReference type="SMART" id="SM00014">
    <property type="entry name" value="acidPPc"/>
    <property type="match status" value="1"/>
</dbReference>
<evidence type="ECO:0000256" key="4">
    <source>
        <dbReference type="ARBA" id="ARBA00022824"/>
    </source>
</evidence>
<comment type="similarity">
    <text evidence="7">Belongs to the type 2 lipid phosphate phosphatase family.</text>
</comment>
<dbReference type="CTD" id="6759469"/>
<dbReference type="GO" id="GO:0006670">
    <property type="term" value="P:sphingosine metabolic process"/>
    <property type="evidence" value="ECO:0000318"/>
    <property type="project" value="GO_Central"/>
</dbReference>
<protein>
    <recommendedName>
        <fullName evidence="10">Phosphatidic acid phosphatase type 2/haloperoxidase domain-containing protein</fullName>
    </recommendedName>
</protein>
<evidence type="ECO:0000256" key="7">
    <source>
        <dbReference type="ARBA" id="ARBA00038324"/>
    </source>
</evidence>
<evidence type="ECO:0000256" key="9">
    <source>
        <dbReference type="SAM" id="Phobius"/>
    </source>
</evidence>
<dbReference type="GO" id="GO:0005789">
    <property type="term" value="C:endoplasmic reticulum membrane"/>
    <property type="evidence" value="ECO:0000318"/>
    <property type="project" value="GO_Central"/>
</dbReference>
<reference evidence="11 12" key="1">
    <citation type="journal article" date="2008" name="Nature">
        <title>The Trichoplax genome and the nature of placozoans.</title>
        <authorList>
            <person name="Srivastava M."/>
            <person name="Begovic E."/>
            <person name="Chapman J."/>
            <person name="Putnam N.H."/>
            <person name="Hellsten U."/>
            <person name="Kawashima T."/>
            <person name="Kuo A."/>
            <person name="Mitros T."/>
            <person name="Salamov A."/>
            <person name="Carpenter M.L."/>
            <person name="Signorovitch A.Y."/>
            <person name="Moreno M.A."/>
            <person name="Kamm K."/>
            <person name="Grimwood J."/>
            <person name="Schmutz J."/>
            <person name="Shapiro H."/>
            <person name="Grigoriev I.V."/>
            <person name="Buss L.W."/>
            <person name="Schierwater B."/>
            <person name="Dellaporta S.L."/>
            <person name="Rokhsar D.S."/>
        </authorList>
    </citation>
    <scope>NUCLEOTIDE SEQUENCE [LARGE SCALE GENOMIC DNA]</scope>
    <source>
        <strain evidence="11 12">Grell-BS-1999</strain>
    </source>
</reference>
<feature type="compositionally biased region" description="Polar residues" evidence="8">
    <location>
        <begin position="36"/>
        <end position="46"/>
    </location>
</feature>
<dbReference type="Pfam" id="PF01569">
    <property type="entry name" value="PAP2"/>
    <property type="match status" value="1"/>
</dbReference>
<dbReference type="PhylomeDB" id="B3SDE6"/>
<feature type="transmembrane region" description="Helical" evidence="9">
    <location>
        <begin position="208"/>
        <end position="229"/>
    </location>
</feature>
<dbReference type="AlphaFoldDB" id="B3SDE6"/>
<dbReference type="GO" id="GO:0042392">
    <property type="term" value="F:sphingosine-1-phosphate phosphatase activity"/>
    <property type="evidence" value="ECO:0000318"/>
    <property type="project" value="GO_Central"/>
</dbReference>
<dbReference type="GeneID" id="6759469"/>
<dbReference type="eggNOG" id="KOG2822">
    <property type="taxonomic scope" value="Eukaryota"/>
</dbReference>
<feature type="transmembrane region" description="Helical" evidence="9">
    <location>
        <begin position="241"/>
        <end position="259"/>
    </location>
</feature>
<dbReference type="OMA" id="RMVMKAV"/>
<evidence type="ECO:0000256" key="8">
    <source>
        <dbReference type="SAM" id="MobiDB-lite"/>
    </source>
</evidence>
<dbReference type="PANTHER" id="PTHR14969">
    <property type="entry name" value="SPHINGOSINE-1-PHOSPHATE PHOSPHOHYDROLASE"/>
    <property type="match status" value="1"/>
</dbReference>
<feature type="domain" description="Phosphatidic acid phosphatase type 2/haloperoxidase" evidence="10">
    <location>
        <begin position="113"/>
        <end position="226"/>
    </location>
</feature>
<keyword evidence="12" id="KW-1185">Reference proteome</keyword>
<sequence>MNSVATFFSNPTLVVDFQKLCGVQVLSNSSNDSIGNCTSDESSSNYPKKRRHGNNPAKKLKSRQDDPSVINYLITNRFLHALFHAGAFLCNEGFYVIVFPFLLFNIDQCAFRQGCYYWCLVMYIGQAAKDIIKQPRPPSPPVARLESRYDTEYGMPSTHAMMGTAMPFALFYSTYLRYEYPKWLGITIACSWTILVCLSRLYLGMHDLWQVIVGVLMTLPIVITGSLLMNDLDVWILSSPYSPVVILIVSIILVLLYPAPKDRWTSTRGDTTMILSGSVGACIGLWLQCRTLGRLPEEGFQFPRPISIPTLDSIAMAILRWTFVIIIIVPLRAVMKSIIFTILPLILPKSEVEPSKRAAVELPYRFINYGIIGFTVTYISPLLMRYLGIYGDGPYGQIQ</sequence>
<keyword evidence="2 9" id="KW-0812">Transmembrane</keyword>
<dbReference type="InterPro" id="IPR000326">
    <property type="entry name" value="PAP2/HPO"/>
</dbReference>
<dbReference type="OrthoDB" id="301434at2759"/>
<evidence type="ECO:0000256" key="1">
    <source>
        <dbReference type="ARBA" id="ARBA00004477"/>
    </source>
</evidence>
<name>B3SDE6_TRIAD</name>
<feature type="region of interest" description="Disordered" evidence="8">
    <location>
        <begin position="36"/>
        <end position="63"/>
    </location>
</feature>
<feature type="transmembrane region" description="Helical" evidence="9">
    <location>
        <begin position="321"/>
        <end position="346"/>
    </location>
</feature>